<evidence type="ECO:0000256" key="4">
    <source>
        <dbReference type="ARBA" id="ARBA00022801"/>
    </source>
</evidence>
<keyword evidence="3" id="KW-0645">Protease</keyword>
<dbReference type="SUPFAM" id="SSF53474">
    <property type="entry name" value="alpha/beta-Hydrolases"/>
    <property type="match status" value="1"/>
</dbReference>
<dbReference type="EMBL" id="JAYKXP010000082">
    <property type="protein sequence ID" value="KAK7029471.1"/>
    <property type="molecule type" value="Genomic_DNA"/>
</dbReference>
<dbReference type="Gene3D" id="3.40.50.1820">
    <property type="entry name" value="alpha/beta hydrolase"/>
    <property type="match status" value="1"/>
</dbReference>
<keyword evidence="4" id="KW-0378">Hydrolase</keyword>
<keyword evidence="7" id="KW-1185">Reference proteome</keyword>
<organism evidence="6 7">
    <name type="scientific">Paramarasmius palmivorus</name>
    <dbReference type="NCBI Taxonomy" id="297713"/>
    <lineage>
        <taxon>Eukaryota</taxon>
        <taxon>Fungi</taxon>
        <taxon>Dikarya</taxon>
        <taxon>Basidiomycota</taxon>
        <taxon>Agaricomycotina</taxon>
        <taxon>Agaricomycetes</taxon>
        <taxon>Agaricomycetidae</taxon>
        <taxon>Agaricales</taxon>
        <taxon>Marasmiineae</taxon>
        <taxon>Marasmiaceae</taxon>
        <taxon>Paramarasmius</taxon>
    </lineage>
</organism>
<name>A0AAW0BRZ6_9AGAR</name>
<dbReference type="InterPro" id="IPR029058">
    <property type="entry name" value="AB_hydrolase_fold"/>
</dbReference>
<accession>A0AAW0BRZ6</accession>
<dbReference type="PANTHER" id="PTHR11802:SF452">
    <property type="entry name" value="CARBOXYPEPTIDASE"/>
    <property type="match status" value="1"/>
</dbReference>
<reference evidence="6 7" key="1">
    <citation type="submission" date="2024-01" db="EMBL/GenBank/DDBJ databases">
        <title>A draft genome for a cacao thread blight-causing isolate of Paramarasmius palmivorus.</title>
        <authorList>
            <person name="Baruah I.K."/>
            <person name="Bukari Y."/>
            <person name="Amoako-Attah I."/>
            <person name="Meinhardt L.W."/>
            <person name="Bailey B.A."/>
            <person name="Cohen S.P."/>
        </authorList>
    </citation>
    <scope>NUCLEOTIDE SEQUENCE [LARGE SCALE GENOMIC DNA]</scope>
    <source>
        <strain evidence="6 7">GH-12</strain>
    </source>
</reference>
<evidence type="ECO:0000313" key="6">
    <source>
        <dbReference type="EMBL" id="KAK7029471.1"/>
    </source>
</evidence>
<comment type="similarity">
    <text evidence="1">Belongs to the peptidase S10 family.</text>
</comment>
<sequence length="685" mass="76900">MGVSKHGIPHDGRDVCSTQCCHIFGAGNVTDHQENGPKRQRASGMLSILKAFGIPMSDTLLQENGVHDLRNILTLQTPCHELFGALNMCFEPTEVKHQPYKIHHFLSSFISKYTHKIVTFKINDAIVEGSSFHIEIMKRNPDQFLPDPKLLALHATCARVAHMSGAAEVLDDWDRDFDEKKVLAADGSDMDMFTYALMGLVQVEAALLDDAAQTNLKKWPYDGKEFVGQDRMLYELVSHPSFDQHQLRITQPNLCDPEVNQYSGYLDISQTKHLFFWFFESRNDPRNAPIILWLNGGPGCSSSMGLFVELGPCKIAEHRNGTVYNPYSWTTHANVIFLDQPVEVGFSYDEDGLTIDTSSAGAKDVYAFLQLFFHRFTQYASLPFHIAAQSYGGVYAPNIANVVYQQNRELERSSMPSTKKHINLASVILANAESDPKTQQGSVAEYVCEGPYAIYDDPQGPECTDLRMKVKKCQRLIDGCYTFPKSKHACIQASLYCMSQITEPLFSETGYNPYDVRKPCDPSKGGMCYEEMEWVASWLNVPEHQAALGVNRTFQSCNMEVNKAFFAQGDDMHNSALLLKELIDDGVRLLVYAGDTDLVCNFIGNERWVEQLDTRFREEFINATLRPWNDRSSGRQAGLVRSAGRGAGNVTFVRVYEAGHLTPYDQPSAALDLILRWIGNVPLGV</sequence>
<evidence type="ECO:0000313" key="7">
    <source>
        <dbReference type="Proteomes" id="UP001383192"/>
    </source>
</evidence>
<evidence type="ECO:0000256" key="1">
    <source>
        <dbReference type="ARBA" id="ARBA00009431"/>
    </source>
</evidence>
<evidence type="ECO:0000256" key="5">
    <source>
        <dbReference type="ARBA" id="ARBA00023180"/>
    </source>
</evidence>
<evidence type="ECO:0008006" key="8">
    <source>
        <dbReference type="Google" id="ProtNLM"/>
    </source>
</evidence>
<protein>
    <recommendedName>
        <fullName evidence="8">Carboxypeptidase</fullName>
    </recommendedName>
</protein>
<comment type="caution">
    <text evidence="6">The sequence shown here is derived from an EMBL/GenBank/DDBJ whole genome shotgun (WGS) entry which is preliminary data.</text>
</comment>
<dbReference type="Proteomes" id="UP001383192">
    <property type="component" value="Unassembled WGS sequence"/>
</dbReference>
<dbReference type="PRINTS" id="PR00724">
    <property type="entry name" value="CRBOXYPTASEC"/>
</dbReference>
<keyword evidence="2" id="KW-0121">Carboxypeptidase</keyword>
<dbReference type="PANTHER" id="PTHR11802">
    <property type="entry name" value="SERINE PROTEASE FAMILY S10 SERINE CARBOXYPEPTIDASE"/>
    <property type="match status" value="1"/>
</dbReference>
<dbReference type="AlphaFoldDB" id="A0AAW0BRZ6"/>
<dbReference type="InterPro" id="IPR001563">
    <property type="entry name" value="Peptidase_S10"/>
</dbReference>
<dbReference type="GO" id="GO:0004185">
    <property type="term" value="F:serine-type carboxypeptidase activity"/>
    <property type="evidence" value="ECO:0007669"/>
    <property type="project" value="InterPro"/>
</dbReference>
<gene>
    <name evidence="6" type="ORF">VNI00_014504</name>
</gene>
<evidence type="ECO:0000256" key="3">
    <source>
        <dbReference type="ARBA" id="ARBA00022670"/>
    </source>
</evidence>
<dbReference type="GO" id="GO:0006508">
    <property type="term" value="P:proteolysis"/>
    <property type="evidence" value="ECO:0007669"/>
    <property type="project" value="UniProtKB-KW"/>
</dbReference>
<dbReference type="Pfam" id="PF00450">
    <property type="entry name" value="Peptidase_S10"/>
    <property type="match status" value="1"/>
</dbReference>
<dbReference type="GO" id="GO:0000324">
    <property type="term" value="C:fungal-type vacuole"/>
    <property type="evidence" value="ECO:0007669"/>
    <property type="project" value="TreeGrafter"/>
</dbReference>
<proteinExistence type="inferred from homology"/>
<dbReference type="Gene3D" id="1.10.287.410">
    <property type="match status" value="1"/>
</dbReference>
<keyword evidence="5" id="KW-0325">Glycoprotein</keyword>
<evidence type="ECO:0000256" key="2">
    <source>
        <dbReference type="ARBA" id="ARBA00022645"/>
    </source>
</evidence>